<feature type="region of interest" description="Disordered" evidence="1">
    <location>
        <begin position="58"/>
        <end position="142"/>
    </location>
</feature>
<dbReference type="Proteomes" id="UP000233837">
    <property type="component" value="Unassembled WGS sequence"/>
</dbReference>
<reference evidence="3 4" key="2">
    <citation type="journal article" date="2017" name="Nature">
        <title>The Apostasia genome and the evolution of orchids.</title>
        <authorList>
            <person name="Zhang G.Q."/>
            <person name="Liu K.W."/>
            <person name="Li Z."/>
            <person name="Lohaus R."/>
            <person name="Hsiao Y.Y."/>
            <person name="Niu S.C."/>
            <person name="Wang J.Y."/>
            <person name="Lin Y.C."/>
            <person name="Xu Q."/>
            <person name="Chen L.J."/>
            <person name="Yoshida K."/>
            <person name="Fujiwara S."/>
            <person name="Wang Z.W."/>
            <person name="Zhang Y.Q."/>
            <person name="Mitsuda N."/>
            <person name="Wang M."/>
            <person name="Liu G.H."/>
            <person name="Pecoraro L."/>
            <person name="Huang H.X."/>
            <person name="Xiao X.J."/>
            <person name="Lin M."/>
            <person name="Wu X.Y."/>
            <person name="Wu W.L."/>
            <person name="Chen Y.Y."/>
            <person name="Chang S.B."/>
            <person name="Sakamoto S."/>
            <person name="Ohme-Takagi M."/>
            <person name="Yagi M."/>
            <person name="Zeng S.J."/>
            <person name="Shen C.Y."/>
            <person name="Yeh C.M."/>
            <person name="Luo Y.B."/>
            <person name="Tsai W.C."/>
            <person name="Van de Peer Y."/>
            <person name="Liu Z.J."/>
        </authorList>
    </citation>
    <scope>NUCLEOTIDE SEQUENCE [LARGE SCALE GENOMIC DNA]</scope>
    <source>
        <tissue evidence="3">The whole plant</tissue>
    </source>
</reference>
<organism evidence="3 4">
    <name type="scientific">Dendrobium catenatum</name>
    <dbReference type="NCBI Taxonomy" id="906689"/>
    <lineage>
        <taxon>Eukaryota</taxon>
        <taxon>Viridiplantae</taxon>
        <taxon>Streptophyta</taxon>
        <taxon>Embryophyta</taxon>
        <taxon>Tracheophyta</taxon>
        <taxon>Spermatophyta</taxon>
        <taxon>Magnoliopsida</taxon>
        <taxon>Liliopsida</taxon>
        <taxon>Asparagales</taxon>
        <taxon>Orchidaceae</taxon>
        <taxon>Epidendroideae</taxon>
        <taxon>Malaxideae</taxon>
        <taxon>Dendrobiinae</taxon>
        <taxon>Dendrobium</taxon>
    </lineage>
</organism>
<dbReference type="PANTHER" id="PTHR34377:SF3">
    <property type="entry name" value="TETRATRICOPEPTIDE REPEAT (TPR)-LIKE SUPERFAMILY PROTEIN"/>
    <property type="match status" value="1"/>
</dbReference>
<evidence type="ECO:0000313" key="3">
    <source>
        <dbReference type="EMBL" id="PKU69942.1"/>
    </source>
</evidence>
<evidence type="ECO:0000256" key="2">
    <source>
        <dbReference type="SAM" id="SignalP"/>
    </source>
</evidence>
<dbReference type="AlphaFoldDB" id="A0A2I0W2Q6"/>
<dbReference type="STRING" id="906689.A0A2I0W2Q6"/>
<dbReference type="SUPFAM" id="SSF47699">
    <property type="entry name" value="Bifunctional inhibitor/lipid-transfer protein/seed storage 2S albumin"/>
    <property type="match status" value="1"/>
</dbReference>
<protein>
    <recommendedName>
        <fullName evidence="5">Bifunctional inhibitor/plant lipid transfer protein/seed storage helical domain-containing protein</fullName>
    </recommendedName>
</protein>
<feature type="compositionally biased region" description="Basic residues" evidence="1">
    <location>
        <begin position="123"/>
        <end position="133"/>
    </location>
</feature>
<keyword evidence="2" id="KW-0732">Signal</keyword>
<evidence type="ECO:0000313" key="4">
    <source>
        <dbReference type="Proteomes" id="UP000233837"/>
    </source>
</evidence>
<evidence type="ECO:0008006" key="5">
    <source>
        <dbReference type="Google" id="ProtNLM"/>
    </source>
</evidence>
<dbReference type="PANTHER" id="PTHR34377">
    <property type="entry name" value="TETRATRICOPEPTIDE REPEAT (TPR)-LIKE SUPERFAMILY PROTEIN"/>
    <property type="match status" value="1"/>
</dbReference>
<sequence length="199" mass="23025">MLMASPNQVSFLLLQIPSVLLFFWAQPSSAQFKPLCITQFALADHACSILPSLEAPPGMTDDIAEHENDTNNNTNVDNNCRLHDYDDDHEDDDKSKPKHGKDDDHKHCKDDDHKHDKDDDHKHHDRPHKHKHDHANDPDHDRQNIPMAYKNCCKWLEVVDHECVCEALLKLPPFLVKQSHEYTMMIEKACKFNYKCNGV</sequence>
<dbReference type="InterPro" id="IPR036312">
    <property type="entry name" value="Bifun_inhib/LTP/seed_sf"/>
</dbReference>
<feature type="chain" id="PRO_5014198883" description="Bifunctional inhibitor/plant lipid transfer protein/seed storage helical domain-containing protein" evidence="2">
    <location>
        <begin position="31"/>
        <end position="199"/>
    </location>
</feature>
<evidence type="ECO:0000256" key="1">
    <source>
        <dbReference type="SAM" id="MobiDB-lite"/>
    </source>
</evidence>
<reference evidence="3 4" key="1">
    <citation type="journal article" date="2016" name="Sci. Rep.">
        <title>The Dendrobium catenatum Lindl. genome sequence provides insights into polysaccharide synthase, floral development and adaptive evolution.</title>
        <authorList>
            <person name="Zhang G.Q."/>
            <person name="Xu Q."/>
            <person name="Bian C."/>
            <person name="Tsai W.C."/>
            <person name="Yeh C.M."/>
            <person name="Liu K.W."/>
            <person name="Yoshida K."/>
            <person name="Zhang L.S."/>
            <person name="Chang S.B."/>
            <person name="Chen F."/>
            <person name="Shi Y."/>
            <person name="Su Y.Y."/>
            <person name="Zhang Y.Q."/>
            <person name="Chen L.J."/>
            <person name="Yin Y."/>
            <person name="Lin M."/>
            <person name="Huang H."/>
            <person name="Deng H."/>
            <person name="Wang Z.W."/>
            <person name="Zhu S.L."/>
            <person name="Zhao X."/>
            <person name="Deng C."/>
            <person name="Niu S.C."/>
            <person name="Huang J."/>
            <person name="Wang M."/>
            <person name="Liu G.H."/>
            <person name="Yang H.J."/>
            <person name="Xiao X.J."/>
            <person name="Hsiao Y.Y."/>
            <person name="Wu W.L."/>
            <person name="Chen Y.Y."/>
            <person name="Mitsuda N."/>
            <person name="Ohme-Takagi M."/>
            <person name="Luo Y.B."/>
            <person name="Van de Peer Y."/>
            <person name="Liu Z.J."/>
        </authorList>
    </citation>
    <scope>NUCLEOTIDE SEQUENCE [LARGE SCALE GENOMIC DNA]</scope>
    <source>
        <tissue evidence="3">The whole plant</tissue>
    </source>
</reference>
<feature type="compositionally biased region" description="Basic and acidic residues" evidence="1">
    <location>
        <begin position="80"/>
        <end position="122"/>
    </location>
</feature>
<dbReference type="EMBL" id="KZ502978">
    <property type="protein sequence ID" value="PKU69942.1"/>
    <property type="molecule type" value="Genomic_DNA"/>
</dbReference>
<keyword evidence="4" id="KW-1185">Reference proteome</keyword>
<accession>A0A2I0W2Q6</accession>
<feature type="signal peptide" evidence="2">
    <location>
        <begin position="1"/>
        <end position="30"/>
    </location>
</feature>
<name>A0A2I0W2Q6_9ASPA</name>
<feature type="compositionally biased region" description="Low complexity" evidence="1">
    <location>
        <begin position="70"/>
        <end position="79"/>
    </location>
</feature>
<proteinExistence type="predicted"/>
<gene>
    <name evidence="3" type="ORF">MA16_Dca017215</name>
</gene>